<comment type="caution">
    <text evidence="2">The sequence shown here is derived from an EMBL/GenBank/DDBJ whole genome shotgun (WGS) entry which is preliminary data.</text>
</comment>
<keyword evidence="3" id="KW-1185">Reference proteome</keyword>
<feature type="compositionally biased region" description="Acidic residues" evidence="1">
    <location>
        <begin position="46"/>
        <end position="56"/>
    </location>
</feature>
<protein>
    <submittedName>
        <fullName evidence="2">Uncharacterized protein</fullName>
    </submittedName>
</protein>
<evidence type="ECO:0000256" key="1">
    <source>
        <dbReference type="SAM" id="MobiDB-lite"/>
    </source>
</evidence>
<gene>
    <name evidence="2" type="primary">AVEN_65540_1</name>
    <name evidence="2" type="ORF">CDAR_247171</name>
</gene>
<name>A0AAV4TR20_9ARAC</name>
<accession>A0AAV4TR20</accession>
<feature type="region of interest" description="Disordered" evidence="1">
    <location>
        <begin position="45"/>
        <end position="86"/>
    </location>
</feature>
<dbReference type="EMBL" id="BPLQ01010191">
    <property type="protein sequence ID" value="GIY49033.1"/>
    <property type="molecule type" value="Genomic_DNA"/>
</dbReference>
<evidence type="ECO:0000313" key="3">
    <source>
        <dbReference type="Proteomes" id="UP001054837"/>
    </source>
</evidence>
<reference evidence="2 3" key="1">
    <citation type="submission" date="2021-06" db="EMBL/GenBank/DDBJ databases">
        <title>Caerostris darwini draft genome.</title>
        <authorList>
            <person name="Kono N."/>
            <person name="Arakawa K."/>
        </authorList>
    </citation>
    <scope>NUCLEOTIDE SEQUENCE [LARGE SCALE GENOMIC DNA]</scope>
</reference>
<proteinExistence type="predicted"/>
<evidence type="ECO:0000313" key="2">
    <source>
        <dbReference type="EMBL" id="GIY49033.1"/>
    </source>
</evidence>
<organism evidence="2 3">
    <name type="scientific">Caerostris darwini</name>
    <dbReference type="NCBI Taxonomy" id="1538125"/>
    <lineage>
        <taxon>Eukaryota</taxon>
        <taxon>Metazoa</taxon>
        <taxon>Ecdysozoa</taxon>
        <taxon>Arthropoda</taxon>
        <taxon>Chelicerata</taxon>
        <taxon>Arachnida</taxon>
        <taxon>Araneae</taxon>
        <taxon>Araneomorphae</taxon>
        <taxon>Entelegynae</taxon>
        <taxon>Araneoidea</taxon>
        <taxon>Araneidae</taxon>
        <taxon>Caerostris</taxon>
    </lineage>
</organism>
<sequence length="144" mass="16620">MAREKMFDPRYQKAFVEAIEKQNELNKKTSLGGICGPLHTSKVNWEDDDLSDEEPQNCDSCGKPMTEEGKSTSDKRAGTHHKQPLKAEPLKEYPEYIFPLCDYCDFGWRFDSRKKVFCPHHGSQGQYVANMYFKDSSDQQRTAN</sequence>
<feature type="compositionally biased region" description="Basic and acidic residues" evidence="1">
    <location>
        <begin position="65"/>
        <end position="77"/>
    </location>
</feature>
<dbReference type="Proteomes" id="UP001054837">
    <property type="component" value="Unassembled WGS sequence"/>
</dbReference>
<dbReference type="AlphaFoldDB" id="A0AAV4TR20"/>